<dbReference type="EMBL" id="GBRH01163050">
    <property type="protein sequence ID" value="JAE34846.1"/>
    <property type="molecule type" value="Transcribed_RNA"/>
</dbReference>
<organism evidence="1">
    <name type="scientific">Arundo donax</name>
    <name type="common">Giant reed</name>
    <name type="synonym">Donax arundinaceus</name>
    <dbReference type="NCBI Taxonomy" id="35708"/>
    <lineage>
        <taxon>Eukaryota</taxon>
        <taxon>Viridiplantae</taxon>
        <taxon>Streptophyta</taxon>
        <taxon>Embryophyta</taxon>
        <taxon>Tracheophyta</taxon>
        <taxon>Spermatophyta</taxon>
        <taxon>Magnoliopsida</taxon>
        <taxon>Liliopsida</taxon>
        <taxon>Poales</taxon>
        <taxon>Poaceae</taxon>
        <taxon>PACMAD clade</taxon>
        <taxon>Arundinoideae</taxon>
        <taxon>Arundineae</taxon>
        <taxon>Arundo</taxon>
    </lineage>
</organism>
<dbReference type="AlphaFoldDB" id="A0A0A9HIZ7"/>
<name>A0A0A9HIZ7_ARUDO</name>
<sequence length="22" mass="2639">MTTIYYKIYLPGVHHICDNLMI</sequence>
<reference evidence="1" key="1">
    <citation type="submission" date="2014-09" db="EMBL/GenBank/DDBJ databases">
        <authorList>
            <person name="Magalhaes I.L.F."/>
            <person name="Oliveira U."/>
            <person name="Santos F.R."/>
            <person name="Vidigal T.H.D.A."/>
            <person name="Brescovit A.D."/>
            <person name="Santos A.J."/>
        </authorList>
    </citation>
    <scope>NUCLEOTIDE SEQUENCE</scope>
    <source>
        <tissue evidence="1">Shoot tissue taken approximately 20 cm above the soil surface</tissue>
    </source>
</reference>
<evidence type="ECO:0000313" key="1">
    <source>
        <dbReference type="EMBL" id="JAE34846.1"/>
    </source>
</evidence>
<protein>
    <submittedName>
        <fullName evidence="1">Uncharacterized protein</fullName>
    </submittedName>
</protein>
<accession>A0A0A9HIZ7</accession>
<reference evidence="1" key="2">
    <citation type="journal article" date="2015" name="Data Brief">
        <title>Shoot transcriptome of the giant reed, Arundo donax.</title>
        <authorList>
            <person name="Barrero R.A."/>
            <person name="Guerrero F.D."/>
            <person name="Moolhuijzen P."/>
            <person name="Goolsby J.A."/>
            <person name="Tidwell J."/>
            <person name="Bellgard S.E."/>
            <person name="Bellgard M.I."/>
        </authorList>
    </citation>
    <scope>NUCLEOTIDE SEQUENCE</scope>
    <source>
        <tissue evidence="1">Shoot tissue taken approximately 20 cm above the soil surface</tissue>
    </source>
</reference>
<proteinExistence type="predicted"/>